<dbReference type="SUPFAM" id="SSF52172">
    <property type="entry name" value="CheY-like"/>
    <property type="match status" value="1"/>
</dbReference>
<comment type="caution">
    <text evidence="4">The sequence shown here is derived from an EMBL/GenBank/DDBJ whole genome shotgun (WGS) entry which is preliminary data.</text>
</comment>
<keyword evidence="5" id="KW-1185">Reference proteome</keyword>
<evidence type="ECO:0000259" key="3">
    <source>
        <dbReference type="PROSITE" id="PS50110"/>
    </source>
</evidence>
<proteinExistence type="predicted"/>
<evidence type="ECO:0000313" key="4">
    <source>
        <dbReference type="EMBL" id="MBS9525243.1"/>
    </source>
</evidence>
<feature type="domain" description="Response regulatory" evidence="3">
    <location>
        <begin position="2"/>
        <end position="121"/>
    </location>
</feature>
<dbReference type="InterPro" id="IPR001789">
    <property type="entry name" value="Sig_transdc_resp-reg_receiver"/>
</dbReference>
<reference evidence="4 5" key="1">
    <citation type="submission" date="2021-05" db="EMBL/GenBank/DDBJ databases">
        <authorList>
            <person name="Zhang Z.D."/>
            <person name="Osman G."/>
        </authorList>
    </citation>
    <scope>NUCLEOTIDE SEQUENCE [LARGE SCALE GENOMIC DNA]</scope>
    <source>
        <strain evidence="4 5">KCTC 32217</strain>
    </source>
</reference>
<dbReference type="RefSeq" id="WP_213946094.1">
    <property type="nucleotide sequence ID" value="NZ_JAHBGI010000006.1"/>
</dbReference>
<evidence type="ECO:0000313" key="5">
    <source>
        <dbReference type="Proteomes" id="UP001319104"/>
    </source>
</evidence>
<dbReference type="InterPro" id="IPR011006">
    <property type="entry name" value="CheY-like_superfamily"/>
</dbReference>
<dbReference type="Gene3D" id="3.40.50.2300">
    <property type="match status" value="1"/>
</dbReference>
<evidence type="ECO:0000256" key="2">
    <source>
        <dbReference type="PROSITE-ProRule" id="PRU00169"/>
    </source>
</evidence>
<dbReference type="PROSITE" id="PS50110">
    <property type="entry name" value="RESPONSE_REGULATORY"/>
    <property type="match status" value="1"/>
</dbReference>
<evidence type="ECO:0000256" key="1">
    <source>
        <dbReference type="ARBA" id="ARBA00022553"/>
    </source>
</evidence>
<organism evidence="4 5">
    <name type="scientific">Litoribacter ruber</name>
    <dbReference type="NCBI Taxonomy" id="702568"/>
    <lineage>
        <taxon>Bacteria</taxon>
        <taxon>Pseudomonadati</taxon>
        <taxon>Bacteroidota</taxon>
        <taxon>Cytophagia</taxon>
        <taxon>Cytophagales</taxon>
        <taxon>Cyclobacteriaceae</taxon>
        <taxon>Litoribacter</taxon>
    </lineage>
</organism>
<sequence>MRILYIEDNELNRVVFAALLAKVADVVCVSSGSEALELLVNAQFDIVVIDLNLNDPEIDGFEVMRTLTQNGFKKQNSTRFYALTAYAHENWEKKCMDAGFDHYFTKPVDPSEILEKDNELK</sequence>
<protein>
    <submittedName>
        <fullName evidence="4">Response regulator</fullName>
    </submittedName>
</protein>
<name>A0AAP2CI95_9BACT</name>
<gene>
    <name evidence="4" type="ORF">KI659_14585</name>
</gene>
<dbReference type="InterPro" id="IPR050595">
    <property type="entry name" value="Bact_response_regulator"/>
</dbReference>
<dbReference type="EMBL" id="JAHCMY010000009">
    <property type="protein sequence ID" value="MBS9525243.1"/>
    <property type="molecule type" value="Genomic_DNA"/>
</dbReference>
<feature type="modified residue" description="4-aspartylphosphate" evidence="2">
    <location>
        <position position="50"/>
    </location>
</feature>
<dbReference type="AlphaFoldDB" id="A0AAP2CI95"/>
<dbReference type="PANTHER" id="PTHR44591">
    <property type="entry name" value="STRESS RESPONSE REGULATOR PROTEIN 1"/>
    <property type="match status" value="1"/>
</dbReference>
<dbReference type="Proteomes" id="UP001319104">
    <property type="component" value="Unassembled WGS sequence"/>
</dbReference>
<dbReference type="PANTHER" id="PTHR44591:SF3">
    <property type="entry name" value="RESPONSE REGULATORY DOMAIN-CONTAINING PROTEIN"/>
    <property type="match status" value="1"/>
</dbReference>
<accession>A0AAP2CI95</accession>
<keyword evidence="1 2" id="KW-0597">Phosphoprotein</keyword>
<dbReference type="SMART" id="SM00448">
    <property type="entry name" value="REC"/>
    <property type="match status" value="1"/>
</dbReference>
<dbReference type="Pfam" id="PF00072">
    <property type="entry name" value="Response_reg"/>
    <property type="match status" value="1"/>
</dbReference>
<dbReference type="GO" id="GO:0000160">
    <property type="term" value="P:phosphorelay signal transduction system"/>
    <property type="evidence" value="ECO:0007669"/>
    <property type="project" value="InterPro"/>
</dbReference>
<dbReference type="CDD" id="cd17546">
    <property type="entry name" value="REC_hyHK_CKI1_RcsC-like"/>
    <property type="match status" value="1"/>
</dbReference>